<keyword evidence="3" id="KW-1185">Reference proteome</keyword>
<dbReference type="InterPro" id="IPR006016">
    <property type="entry name" value="UspA"/>
</dbReference>
<dbReference type="EMBL" id="JAEMNV010000018">
    <property type="protein sequence ID" value="MBJ8342936.1"/>
    <property type="molecule type" value="Genomic_DNA"/>
</dbReference>
<proteinExistence type="predicted"/>
<dbReference type="SUPFAM" id="SSF52402">
    <property type="entry name" value="Adenine nucleotide alpha hydrolases-like"/>
    <property type="match status" value="1"/>
</dbReference>
<accession>A0A934NWZ4</accession>
<evidence type="ECO:0000313" key="2">
    <source>
        <dbReference type="EMBL" id="MBJ8342936.1"/>
    </source>
</evidence>
<evidence type="ECO:0000259" key="1">
    <source>
        <dbReference type="Pfam" id="PF00582"/>
    </source>
</evidence>
<gene>
    <name evidence="2" type="ORF">JGU71_29020</name>
</gene>
<feature type="domain" description="UspA" evidence="1">
    <location>
        <begin position="4"/>
        <end position="65"/>
    </location>
</feature>
<evidence type="ECO:0000313" key="3">
    <source>
        <dbReference type="Proteomes" id="UP000655868"/>
    </source>
</evidence>
<sequence>MTAYRTIIVGTDGSESSLKAVDKAGAIAGDADALLVVACAYFPNDATVAAAAENVLKDEVYQVRGEGVDARLPCGRTDHFDFRPIPFRRRLIESKAHPLYVRWSTRVPSVPNNSARQYSRSASLSMSEGWKPGFI</sequence>
<name>A0A934NWZ4_9NOCA</name>
<dbReference type="InterPro" id="IPR014729">
    <property type="entry name" value="Rossmann-like_a/b/a_fold"/>
</dbReference>
<dbReference type="Proteomes" id="UP000655868">
    <property type="component" value="Unassembled WGS sequence"/>
</dbReference>
<comment type="caution">
    <text evidence="2">The sequence shown here is derived from an EMBL/GenBank/DDBJ whole genome shotgun (WGS) entry which is preliminary data.</text>
</comment>
<organism evidence="2 3">
    <name type="scientific">Antrihabitans stalagmiti</name>
    <dbReference type="NCBI Taxonomy" id="2799499"/>
    <lineage>
        <taxon>Bacteria</taxon>
        <taxon>Bacillati</taxon>
        <taxon>Actinomycetota</taxon>
        <taxon>Actinomycetes</taxon>
        <taxon>Mycobacteriales</taxon>
        <taxon>Nocardiaceae</taxon>
        <taxon>Antrihabitans</taxon>
    </lineage>
</organism>
<protein>
    <submittedName>
        <fullName evidence="2">Universal stress protein</fullName>
    </submittedName>
</protein>
<dbReference type="AlphaFoldDB" id="A0A934NWZ4"/>
<reference evidence="2" key="1">
    <citation type="submission" date="2020-12" db="EMBL/GenBank/DDBJ databases">
        <title>Antrihabitans popcorni sp. nov. and Antrihabitans auranticaus sp. nov., isolated from a larva cave.</title>
        <authorList>
            <person name="Lee S.D."/>
            <person name="Kim I.S."/>
        </authorList>
    </citation>
    <scope>NUCLEOTIDE SEQUENCE</scope>
    <source>
        <strain evidence="2">YC3-6</strain>
    </source>
</reference>
<dbReference type="Pfam" id="PF00582">
    <property type="entry name" value="Usp"/>
    <property type="match status" value="1"/>
</dbReference>
<dbReference type="Gene3D" id="3.40.50.620">
    <property type="entry name" value="HUPs"/>
    <property type="match status" value="1"/>
</dbReference>